<protein>
    <submittedName>
        <fullName evidence="3">Transposase</fullName>
    </submittedName>
</protein>
<dbReference type="InterPro" id="IPR002514">
    <property type="entry name" value="Transposase_8"/>
</dbReference>
<evidence type="ECO:0000313" key="3">
    <source>
        <dbReference type="EMBL" id="MFK4754789.1"/>
    </source>
</evidence>
<evidence type="ECO:0000256" key="1">
    <source>
        <dbReference type="ARBA" id="ARBA00009964"/>
    </source>
</evidence>
<name>A0ABW8NP72_9GAMM</name>
<evidence type="ECO:0000256" key="2">
    <source>
        <dbReference type="SAM" id="MobiDB-lite"/>
    </source>
</evidence>
<gene>
    <name evidence="3" type="ORF">WG929_20515</name>
</gene>
<organism evidence="3 4">
    <name type="scientific">Oceanobacter antarcticus</name>
    <dbReference type="NCBI Taxonomy" id="3133425"/>
    <lineage>
        <taxon>Bacteria</taxon>
        <taxon>Pseudomonadati</taxon>
        <taxon>Pseudomonadota</taxon>
        <taxon>Gammaproteobacteria</taxon>
        <taxon>Oceanospirillales</taxon>
        <taxon>Oceanospirillaceae</taxon>
        <taxon>Oceanobacter</taxon>
    </lineage>
</organism>
<feature type="compositionally biased region" description="Basic and acidic residues" evidence="2">
    <location>
        <begin position="86"/>
        <end position="97"/>
    </location>
</feature>
<proteinExistence type="inferred from homology"/>
<feature type="region of interest" description="Disordered" evidence="2">
    <location>
        <begin position="62"/>
        <end position="97"/>
    </location>
</feature>
<feature type="compositionally biased region" description="Basic and acidic residues" evidence="2">
    <location>
        <begin position="63"/>
        <end position="76"/>
    </location>
</feature>
<reference evidence="3 4" key="1">
    <citation type="submission" date="2024-03" db="EMBL/GenBank/DDBJ databases">
        <title>High-quality draft genome sequence of Oceanobacter sp. wDCs-4.</title>
        <authorList>
            <person name="Dong C."/>
        </authorList>
    </citation>
    <scope>NUCLEOTIDE SEQUENCE [LARGE SCALE GENOMIC DNA]</scope>
    <source>
        <strain evidence="4">wDCs-4</strain>
    </source>
</reference>
<accession>A0ABW8NP72</accession>
<dbReference type="EMBL" id="JBBKTX010000044">
    <property type="protein sequence ID" value="MFK4754789.1"/>
    <property type="molecule type" value="Genomic_DNA"/>
</dbReference>
<dbReference type="Proteomes" id="UP001620597">
    <property type="component" value="Unassembled WGS sequence"/>
</dbReference>
<sequence length="132" mass="15121">MPKPATTANPKVEPSPALEKRVRRAFSTEYKLSIIQQAEACQHGELGELLRREKLYSNQLSQWRRERDERGLDGLKKSAPGPAPKKTADQKRIEQLEQENDRLRKQIKIQNGCLTLQKKALDLLDMLDEDAS</sequence>
<keyword evidence="4" id="KW-1185">Reference proteome</keyword>
<comment type="similarity">
    <text evidence="1">Belongs to the transposase 8 family.</text>
</comment>
<dbReference type="RefSeq" id="WP_416207568.1">
    <property type="nucleotide sequence ID" value="NZ_JBBKTX010000044.1"/>
</dbReference>
<evidence type="ECO:0000313" key="4">
    <source>
        <dbReference type="Proteomes" id="UP001620597"/>
    </source>
</evidence>
<dbReference type="Pfam" id="PF01527">
    <property type="entry name" value="HTH_Tnp_1"/>
    <property type="match status" value="1"/>
</dbReference>
<dbReference type="SUPFAM" id="SSF46689">
    <property type="entry name" value="Homeodomain-like"/>
    <property type="match status" value="1"/>
</dbReference>
<comment type="caution">
    <text evidence="3">The sequence shown here is derived from an EMBL/GenBank/DDBJ whole genome shotgun (WGS) entry which is preliminary data.</text>
</comment>
<dbReference type="InterPro" id="IPR009057">
    <property type="entry name" value="Homeodomain-like_sf"/>
</dbReference>